<name>A0A8H7E4K4_9EURO</name>
<proteinExistence type="predicted"/>
<keyword evidence="2" id="KW-1185">Reference proteome</keyword>
<organism evidence="1 2">
    <name type="scientific">Endocarpon pusillum</name>
    <dbReference type="NCBI Taxonomy" id="364733"/>
    <lineage>
        <taxon>Eukaryota</taxon>
        <taxon>Fungi</taxon>
        <taxon>Dikarya</taxon>
        <taxon>Ascomycota</taxon>
        <taxon>Pezizomycotina</taxon>
        <taxon>Eurotiomycetes</taxon>
        <taxon>Chaetothyriomycetidae</taxon>
        <taxon>Verrucariales</taxon>
        <taxon>Verrucariaceae</taxon>
        <taxon>Endocarpon</taxon>
    </lineage>
</organism>
<gene>
    <name evidence="1" type="ORF">GJ744_006975</name>
</gene>
<evidence type="ECO:0000313" key="2">
    <source>
        <dbReference type="Proteomes" id="UP000606974"/>
    </source>
</evidence>
<evidence type="ECO:0000313" key="1">
    <source>
        <dbReference type="EMBL" id="KAF7510279.1"/>
    </source>
</evidence>
<dbReference type="EMBL" id="JAACFV010000032">
    <property type="protein sequence ID" value="KAF7510279.1"/>
    <property type="molecule type" value="Genomic_DNA"/>
</dbReference>
<dbReference type="AlphaFoldDB" id="A0A8H7E4K4"/>
<comment type="caution">
    <text evidence="1">The sequence shown here is derived from an EMBL/GenBank/DDBJ whole genome shotgun (WGS) entry which is preliminary data.</text>
</comment>
<protein>
    <submittedName>
        <fullName evidence="1">Uncharacterized protein</fullName>
    </submittedName>
</protein>
<accession>A0A8H7E4K4</accession>
<reference evidence="1" key="1">
    <citation type="submission" date="2020-02" db="EMBL/GenBank/DDBJ databases">
        <authorList>
            <person name="Palmer J.M."/>
        </authorList>
    </citation>
    <scope>NUCLEOTIDE SEQUENCE</scope>
    <source>
        <strain evidence="1">EPUS1.4</strain>
        <tissue evidence="1">Thallus</tissue>
    </source>
</reference>
<dbReference type="Proteomes" id="UP000606974">
    <property type="component" value="Unassembled WGS sequence"/>
</dbReference>
<sequence length="76" mass="8968">MALSLHIRVVPWYHISRIKVAELNHTEAPCSTVDLKKTRTTPKRSTKMSERINYLAANCITDYFSREYKQMYGLQY</sequence>